<evidence type="ECO:0000313" key="1">
    <source>
        <dbReference type="Proteomes" id="UP000790787"/>
    </source>
</evidence>
<protein>
    <submittedName>
        <fullName evidence="2">Uncharacterized protein LOC142166968</fullName>
    </submittedName>
</protein>
<dbReference type="RefSeq" id="XP_075083174.1">
    <property type="nucleotide sequence ID" value="XM_075227073.1"/>
</dbReference>
<reference evidence="1" key="1">
    <citation type="journal article" date="2014" name="Nat. Commun.">
        <title>The tobacco genome sequence and its comparison with those of tomato and potato.</title>
        <authorList>
            <person name="Sierro N."/>
            <person name="Battey J.N."/>
            <person name="Ouadi S."/>
            <person name="Bakaher N."/>
            <person name="Bovet L."/>
            <person name="Willig A."/>
            <person name="Goepfert S."/>
            <person name="Peitsch M.C."/>
            <person name="Ivanov N.V."/>
        </authorList>
    </citation>
    <scope>NUCLEOTIDE SEQUENCE [LARGE SCALE GENOMIC DNA]</scope>
</reference>
<sequence>MNEETEESKYMHALPFPQKQRIEKLDKQFGRFLDVLKQVHVNLPFTEVLSQMLPYAKFLKEILSNKRKVEETSIVKLTKHYSAIMKNKFPQKCGDPRSFTIPCYLGSTKFEKSLCDSGASINLIPLSIFRKLEGEIGEIISIFVSLQLADQTTIIPEGIVEDVLVRVNKFIFLMDFIMVNM</sequence>
<proteinExistence type="predicted"/>
<keyword evidence="1" id="KW-1185">Reference proteome</keyword>
<evidence type="ECO:0000313" key="2">
    <source>
        <dbReference type="RefSeq" id="XP_075083174.1"/>
    </source>
</evidence>
<accession>A0AC58SDY3</accession>
<reference evidence="2" key="2">
    <citation type="submission" date="2025-08" db="UniProtKB">
        <authorList>
            <consortium name="RefSeq"/>
        </authorList>
    </citation>
    <scope>IDENTIFICATION</scope>
    <source>
        <tissue evidence="2">Leaf</tissue>
    </source>
</reference>
<dbReference type="Proteomes" id="UP000790787">
    <property type="component" value="Chromosome 2"/>
</dbReference>
<gene>
    <name evidence="2" type="primary">LOC142166968</name>
</gene>
<name>A0AC58SDY3_TOBAC</name>
<organism evidence="1 2">
    <name type="scientific">Nicotiana tabacum</name>
    <name type="common">Common tobacco</name>
    <dbReference type="NCBI Taxonomy" id="4097"/>
    <lineage>
        <taxon>Eukaryota</taxon>
        <taxon>Viridiplantae</taxon>
        <taxon>Streptophyta</taxon>
        <taxon>Embryophyta</taxon>
        <taxon>Tracheophyta</taxon>
        <taxon>Spermatophyta</taxon>
        <taxon>Magnoliopsida</taxon>
        <taxon>eudicotyledons</taxon>
        <taxon>Gunneridae</taxon>
        <taxon>Pentapetalae</taxon>
        <taxon>asterids</taxon>
        <taxon>lamiids</taxon>
        <taxon>Solanales</taxon>
        <taxon>Solanaceae</taxon>
        <taxon>Nicotianoideae</taxon>
        <taxon>Nicotianeae</taxon>
        <taxon>Nicotiana</taxon>
    </lineage>
</organism>